<evidence type="ECO:0000259" key="3">
    <source>
        <dbReference type="Pfam" id="PF22725"/>
    </source>
</evidence>
<organism evidence="4 5">
    <name type="scientific">Microbacterium sufflavum</name>
    <dbReference type="NCBI Taxonomy" id="2851649"/>
    <lineage>
        <taxon>Bacteria</taxon>
        <taxon>Bacillati</taxon>
        <taxon>Actinomycetota</taxon>
        <taxon>Actinomycetes</taxon>
        <taxon>Micrococcales</taxon>
        <taxon>Microbacteriaceae</taxon>
        <taxon>Microbacterium</taxon>
    </lineage>
</organism>
<protein>
    <submittedName>
        <fullName evidence="4">Gfo/Idh/MocA family oxidoreductase</fullName>
    </submittedName>
</protein>
<dbReference type="Pfam" id="PF01408">
    <property type="entry name" value="GFO_IDH_MocA"/>
    <property type="match status" value="1"/>
</dbReference>
<dbReference type="RefSeq" id="WP_247638236.1">
    <property type="nucleotide sequence ID" value="NZ_CP078076.1"/>
</dbReference>
<dbReference type="Pfam" id="PF22725">
    <property type="entry name" value="GFO_IDH_MocA_C3"/>
    <property type="match status" value="1"/>
</dbReference>
<dbReference type="InterPro" id="IPR000683">
    <property type="entry name" value="Gfo/Idh/MocA-like_OxRdtase_N"/>
</dbReference>
<dbReference type="EMBL" id="CP078076">
    <property type="protein sequence ID" value="UPL10923.1"/>
    <property type="molecule type" value="Genomic_DNA"/>
</dbReference>
<dbReference type="Proteomes" id="UP000831467">
    <property type="component" value="Chromosome"/>
</dbReference>
<dbReference type="InterPro" id="IPR055170">
    <property type="entry name" value="GFO_IDH_MocA-like_dom"/>
</dbReference>
<dbReference type="InterPro" id="IPR051450">
    <property type="entry name" value="Gfo/Idh/MocA_Oxidoreductases"/>
</dbReference>
<evidence type="ECO:0000313" key="4">
    <source>
        <dbReference type="EMBL" id="UPL10923.1"/>
    </source>
</evidence>
<dbReference type="Gene3D" id="3.40.50.720">
    <property type="entry name" value="NAD(P)-binding Rossmann-like Domain"/>
    <property type="match status" value="1"/>
</dbReference>
<feature type="domain" description="Gfo/Idh/MocA-like oxidoreductase N-terminal" evidence="2">
    <location>
        <begin position="8"/>
        <end position="126"/>
    </location>
</feature>
<evidence type="ECO:0000259" key="2">
    <source>
        <dbReference type="Pfam" id="PF01408"/>
    </source>
</evidence>
<gene>
    <name evidence="4" type="ORF">KV394_07295</name>
</gene>
<dbReference type="PANTHER" id="PTHR43377:SF1">
    <property type="entry name" value="BILIVERDIN REDUCTASE A"/>
    <property type="match status" value="1"/>
</dbReference>
<name>A0ABY4IDT4_9MICO</name>
<dbReference type="PANTHER" id="PTHR43377">
    <property type="entry name" value="BILIVERDIN REDUCTASE A"/>
    <property type="match status" value="1"/>
</dbReference>
<evidence type="ECO:0000256" key="1">
    <source>
        <dbReference type="ARBA" id="ARBA00023027"/>
    </source>
</evidence>
<evidence type="ECO:0000313" key="5">
    <source>
        <dbReference type="Proteomes" id="UP000831467"/>
    </source>
</evidence>
<reference evidence="4 5" key="1">
    <citation type="submission" date="2021-06" db="EMBL/GenBank/DDBJ databases">
        <title>Genome-based taxonomic framework of Microbacterium strains isolated from marine environment, the description of four new species and reclassification of four preexisting species.</title>
        <authorList>
            <person name="Lee S.D."/>
            <person name="Kim S.-M."/>
            <person name="Byeon Y.-S."/>
            <person name="Yang H.L."/>
            <person name="Kim I.S."/>
        </authorList>
    </citation>
    <scope>NUCLEOTIDE SEQUENCE [LARGE SCALE GENOMIC DNA]</scope>
    <source>
        <strain evidence="4 5">SSW1-51</strain>
    </source>
</reference>
<keyword evidence="5" id="KW-1185">Reference proteome</keyword>
<keyword evidence="1" id="KW-0520">NAD</keyword>
<sequence length="342" mass="36624">MNHSRSARVGVIGGGIRGGMFARALQENPQSELVAICDRSPGVLSAMVAQLGVPGYASTEELLAAHPDLDGVVIATPDFAHREAAVLCAQAGLDLMIEKPLATEVDDARAILEAADAAGVRVMVGFENRWNVRYSAVRTRLGADGDPRISAQIINLNDTIFVPTEMLSWSSKSSPAWFLMPHSLDLACWIGRTHPVSVYAVGARDRLTEAGIDTWDRVNAVFTMADGSHVALNSSWVLPESMPSVFDFRYEIQSAGQVVHIDGADDGVIVYDAQRGQLVQSAVHERAGRIHGVPIDMVGDFVRLLRGEPVDVPDARDGLLITAAIEAVHTALETGDVVSISV</sequence>
<accession>A0ABY4IDT4</accession>
<dbReference type="SUPFAM" id="SSF55347">
    <property type="entry name" value="Glyceraldehyde-3-phosphate dehydrogenase-like, C-terminal domain"/>
    <property type="match status" value="1"/>
</dbReference>
<proteinExistence type="predicted"/>
<feature type="domain" description="GFO/IDH/MocA-like oxidoreductase" evidence="3">
    <location>
        <begin position="170"/>
        <end position="252"/>
    </location>
</feature>
<dbReference type="SUPFAM" id="SSF51735">
    <property type="entry name" value="NAD(P)-binding Rossmann-fold domains"/>
    <property type="match status" value="1"/>
</dbReference>
<dbReference type="Gene3D" id="3.30.360.10">
    <property type="entry name" value="Dihydrodipicolinate Reductase, domain 2"/>
    <property type="match status" value="1"/>
</dbReference>
<dbReference type="InterPro" id="IPR036291">
    <property type="entry name" value="NAD(P)-bd_dom_sf"/>
</dbReference>